<feature type="compositionally biased region" description="Polar residues" evidence="7">
    <location>
        <begin position="89"/>
        <end position="98"/>
    </location>
</feature>
<protein>
    <submittedName>
        <fullName evidence="11">SNF2 family N-terminal domain-containing protein</fullName>
    </submittedName>
</protein>
<dbReference type="GO" id="GO:0016787">
    <property type="term" value="F:hydrolase activity"/>
    <property type="evidence" value="ECO:0007669"/>
    <property type="project" value="UniProtKB-KW"/>
</dbReference>
<keyword evidence="6" id="KW-0862">Zinc</keyword>
<dbReference type="SMART" id="SM00487">
    <property type="entry name" value="DEXDc"/>
    <property type="match status" value="1"/>
</dbReference>
<dbReference type="GO" id="GO:0005524">
    <property type="term" value="F:ATP binding"/>
    <property type="evidence" value="ECO:0007669"/>
    <property type="project" value="UniProtKB-KW"/>
</dbReference>
<dbReference type="GO" id="GO:0000724">
    <property type="term" value="P:double-strand break repair via homologous recombination"/>
    <property type="evidence" value="ECO:0007669"/>
    <property type="project" value="TreeGrafter"/>
</dbReference>
<evidence type="ECO:0000313" key="12">
    <source>
        <dbReference type="Proteomes" id="UP001283341"/>
    </source>
</evidence>
<organism evidence="11 12">
    <name type="scientific">Apodospora peruviana</name>
    <dbReference type="NCBI Taxonomy" id="516989"/>
    <lineage>
        <taxon>Eukaryota</taxon>
        <taxon>Fungi</taxon>
        <taxon>Dikarya</taxon>
        <taxon>Ascomycota</taxon>
        <taxon>Pezizomycotina</taxon>
        <taxon>Sordariomycetes</taxon>
        <taxon>Sordariomycetidae</taxon>
        <taxon>Sordariales</taxon>
        <taxon>Lasiosphaeriaceae</taxon>
        <taxon>Apodospora</taxon>
    </lineage>
</organism>
<evidence type="ECO:0000259" key="9">
    <source>
        <dbReference type="PROSITE" id="PS51192"/>
    </source>
</evidence>
<dbReference type="PANTHER" id="PTHR45626:SF16">
    <property type="entry name" value="ATP-DEPENDENT HELICASE ULS1"/>
    <property type="match status" value="1"/>
</dbReference>
<feature type="compositionally biased region" description="Acidic residues" evidence="7">
    <location>
        <begin position="992"/>
        <end position="1014"/>
    </location>
</feature>
<keyword evidence="3" id="KW-0378">Hydrolase</keyword>
<dbReference type="Pfam" id="PF13923">
    <property type="entry name" value="zf-C3HC4_2"/>
    <property type="match status" value="1"/>
</dbReference>
<dbReference type="GO" id="GO:0008094">
    <property type="term" value="F:ATP-dependent activity, acting on DNA"/>
    <property type="evidence" value="ECO:0007669"/>
    <property type="project" value="TreeGrafter"/>
</dbReference>
<feature type="compositionally biased region" description="Low complexity" evidence="7">
    <location>
        <begin position="109"/>
        <end position="135"/>
    </location>
</feature>
<evidence type="ECO:0000259" key="8">
    <source>
        <dbReference type="PROSITE" id="PS50089"/>
    </source>
</evidence>
<feature type="compositionally biased region" description="Acidic residues" evidence="7">
    <location>
        <begin position="179"/>
        <end position="196"/>
    </location>
</feature>
<feature type="region of interest" description="Disordered" evidence="7">
    <location>
        <begin position="979"/>
        <end position="1016"/>
    </location>
</feature>
<dbReference type="CDD" id="cd18793">
    <property type="entry name" value="SF2_C_SNF"/>
    <property type="match status" value="1"/>
</dbReference>
<dbReference type="SUPFAM" id="SSF52540">
    <property type="entry name" value="P-loop containing nucleoside triphosphate hydrolases"/>
    <property type="match status" value="2"/>
</dbReference>
<dbReference type="InterPro" id="IPR050628">
    <property type="entry name" value="SNF2_RAD54_helicase_TF"/>
</dbReference>
<feature type="compositionally biased region" description="Basic and acidic residues" evidence="7">
    <location>
        <begin position="202"/>
        <end position="222"/>
    </location>
</feature>
<dbReference type="Gene3D" id="3.40.50.300">
    <property type="entry name" value="P-loop containing nucleotide triphosphate hydrolases"/>
    <property type="match status" value="1"/>
</dbReference>
<dbReference type="Pfam" id="PF00271">
    <property type="entry name" value="Helicase_C"/>
    <property type="match status" value="1"/>
</dbReference>
<evidence type="ECO:0000256" key="2">
    <source>
        <dbReference type="ARBA" id="ARBA00022741"/>
    </source>
</evidence>
<evidence type="ECO:0000256" key="3">
    <source>
        <dbReference type="ARBA" id="ARBA00022801"/>
    </source>
</evidence>
<dbReference type="GO" id="GO:0008270">
    <property type="term" value="F:zinc ion binding"/>
    <property type="evidence" value="ECO:0007669"/>
    <property type="project" value="UniProtKB-KW"/>
</dbReference>
<dbReference type="Gene3D" id="3.40.50.10810">
    <property type="entry name" value="Tandem AAA-ATPase domain"/>
    <property type="match status" value="1"/>
</dbReference>
<dbReference type="GO" id="GO:0004386">
    <property type="term" value="F:helicase activity"/>
    <property type="evidence" value="ECO:0007669"/>
    <property type="project" value="UniProtKB-KW"/>
</dbReference>
<feature type="region of interest" description="Disordered" evidence="7">
    <location>
        <begin position="75"/>
        <end position="347"/>
    </location>
</feature>
<evidence type="ECO:0000313" key="11">
    <source>
        <dbReference type="EMBL" id="KAK3330570.1"/>
    </source>
</evidence>
<dbReference type="InterPro" id="IPR013083">
    <property type="entry name" value="Znf_RING/FYVE/PHD"/>
</dbReference>
<dbReference type="SMART" id="SM00490">
    <property type="entry name" value="HELICc"/>
    <property type="match status" value="1"/>
</dbReference>
<feature type="domain" description="RING-type" evidence="8">
    <location>
        <begin position="904"/>
        <end position="956"/>
    </location>
</feature>
<evidence type="ECO:0000256" key="5">
    <source>
        <dbReference type="ARBA" id="ARBA00022840"/>
    </source>
</evidence>
<reference evidence="11" key="2">
    <citation type="submission" date="2023-06" db="EMBL/GenBank/DDBJ databases">
        <authorList>
            <consortium name="Lawrence Berkeley National Laboratory"/>
            <person name="Haridas S."/>
            <person name="Hensen N."/>
            <person name="Bonometti L."/>
            <person name="Westerberg I."/>
            <person name="Brannstrom I.O."/>
            <person name="Guillou S."/>
            <person name="Cros-Aarteil S."/>
            <person name="Calhoun S."/>
            <person name="Kuo A."/>
            <person name="Mondo S."/>
            <person name="Pangilinan J."/>
            <person name="Riley R."/>
            <person name="Labutti K."/>
            <person name="Andreopoulos B."/>
            <person name="Lipzen A."/>
            <person name="Chen C."/>
            <person name="Yanf M."/>
            <person name="Daum C."/>
            <person name="Ng V."/>
            <person name="Clum A."/>
            <person name="Steindorff A."/>
            <person name="Ohm R."/>
            <person name="Martin F."/>
            <person name="Silar P."/>
            <person name="Natvig D."/>
            <person name="Lalanne C."/>
            <person name="Gautier V."/>
            <person name="Ament-Velasquez S.L."/>
            <person name="Kruys A."/>
            <person name="Hutchinson M.I."/>
            <person name="Powell A.J."/>
            <person name="Barry K."/>
            <person name="Miller A.N."/>
            <person name="Grigoriev I.V."/>
            <person name="Debuchy R."/>
            <person name="Gladieux P."/>
            <person name="Thoren M.H."/>
            <person name="Johannesson H."/>
        </authorList>
    </citation>
    <scope>NUCLEOTIDE SEQUENCE</scope>
    <source>
        <strain evidence="11">CBS 118394</strain>
    </source>
</reference>
<sequence>MASTTGTSTLTPERPARPPAVVDAAFIANLEEELAIERTVLTSLEDTPDFCLEESAELILDTRRKIASLKQQLSEARRLGSKGPGPSSAAKTNTTNETDYLRLPHHFARTSTPSGMSTPGDSSSSGATSSRSAMPARKRSFSSTNMEAYPTGVPESKSRRATPSPMNTGNTTPSSLLPDFDDDPEIIDLTGDDDDWMAAIKRQKEEEERLSRNKAAADRDAAMARQLAGRASPSSSRSPYGSQPGQPNAFDRILGRPSQPSPAPSQTRQYEVKRESDPTLSTTATGSYAPVKSEAGFGSSQNRAVIKGEPSRTASQPYASSLGQAGTSQVKPEPSAPRYTMPGSFMDDDDDEFSLGNFFSSSRNSDLFNTQTSSDVKPQPSAGINFGGYSNLPSISSLPHISRAREGTAQPSAGFRQYNNFQSPFADLTSSHNPYLLLPFGHGSSQPGFAQNGSYLSRPGLPGQPPSLSDTISRVNNFDYDRMTDGNGRPLDSRLMSYIDDYVNDPRKTEEEIQNLLSNIRPDMDITEEARGETPEALKYPLYRHQQLALQWMTNMETGTNKGGILADDMGLGKTISTLALMVTRQSEGAVKTNLIIGPVALIRQWENEIQKKLKKSHSLSVFLLYGKKASYAELKKADVVLTTYGSVASEWKKYGKYVGERADSAGYRPEDDEALHKLCPLLHPKSQFYRIILDEAQCIKNKDTQTSQGVAQINAVYRWCLTGTPMMNGVTELYPLIRFLRIKPYCKLKEFTQAFKSLTPKSKVAEYRRTDDMRKLQLVLKAMMLRRMKNSKIDGKPILTLPDKTENAEMVVFSPDEASFYKDLEARSQVQFNRYLRAGTVGKNYSNILVLLLRLRQACCHPHLMDFECVGTNEVSEDQMLALARSLAAGVVERIKKIEAFECPICYDAVDDPTLLIPCGHDTCSECFASLTDNSAQDNIRSGHESGTAKCPVCRGPAEPSNVITYSTFQKAHMPEKVQSDGAGTGAPELEGSEDSDDCLSDSDSETDYEFDDTGSLGSLRDFIVGDDVDEEEDKKDVKTGAKTKIKTKKAKKVKRSRKKKAESKGKGKATTEIVKPHMLKTLRHEAGKNKEARRKYLHFLRDNWEDSAKVTEVLRLLETIQQTDEKTIIFSQWTALLDLIESQVKYKLGIKYCRYTGGMSRNQRDESVQEFVENPRTRVMLVSLRAGNAGLNLTVASRIIICDPFWNPYIEMQAIDRAHRIGQQREVQIHRILIKETVEDRIIELQERKRELVDAALDEGESKNLGRLSERELAYLFGVRSHH</sequence>
<keyword evidence="2" id="KW-0547">Nucleotide-binding</keyword>
<keyword evidence="12" id="KW-1185">Reference proteome</keyword>
<dbReference type="GO" id="GO:0005634">
    <property type="term" value="C:nucleus"/>
    <property type="evidence" value="ECO:0007669"/>
    <property type="project" value="TreeGrafter"/>
</dbReference>
<name>A0AAE0IT41_9PEZI</name>
<keyword evidence="4" id="KW-0347">Helicase</keyword>
<feature type="domain" description="Helicase ATP-binding" evidence="9">
    <location>
        <begin position="555"/>
        <end position="744"/>
    </location>
</feature>
<accession>A0AAE0IT41</accession>
<dbReference type="SMART" id="SM00184">
    <property type="entry name" value="RING"/>
    <property type="match status" value="1"/>
</dbReference>
<dbReference type="EMBL" id="JAUEDM010000001">
    <property type="protein sequence ID" value="KAK3330570.1"/>
    <property type="molecule type" value="Genomic_DNA"/>
</dbReference>
<dbReference type="GO" id="GO:0005737">
    <property type="term" value="C:cytoplasm"/>
    <property type="evidence" value="ECO:0007669"/>
    <property type="project" value="TreeGrafter"/>
</dbReference>
<comment type="similarity">
    <text evidence="1">Belongs to the SNF2/RAD54 helicase family.</text>
</comment>
<feature type="compositionally biased region" description="Basic residues" evidence="7">
    <location>
        <begin position="1048"/>
        <end position="1063"/>
    </location>
</feature>
<dbReference type="PANTHER" id="PTHR45626">
    <property type="entry name" value="TRANSCRIPTION TERMINATION FACTOR 2-RELATED"/>
    <property type="match status" value="1"/>
</dbReference>
<keyword evidence="5" id="KW-0067">ATP-binding</keyword>
<dbReference type="SUPFAM" id="SSF57850">
    <property type="entry name" value="RING/U-box"/>
    <property type="match status" value="1"/>
</dbReference>
<keyword evidence="6" id="KW-0863">Zinc-finger</keyword>
<dbReference type="InterPro" id="IPR027417">
    <property type="entry name" value="P-loop_NTPase"/>
</dbReference>
<dbReference type="Pfam" id="PF00176">
    <property type="entry name" value="SNF2-rel_dom"/>
    <property type="match status" value="1"/>
</dbReference>
<dbReference type="CDD" id="cd16449">
    <property type="entry name" value="RING-HC"/>
    <property type="match status" value="1"/>
</dbReference>
<dbReference type="PROSITE" id="PS51194">
    <property type="entry name" value="HELICASE_CTER"/>
    <property type="match status" value="1"/>
</dbReference>
<dbReference type="InterPro" id="IPR000330">
    <property type="entry name" value="SNF2_N"/>
</dbReference>
<dbReference type="InterPro" id="IPR001650">
    <property type="entry name" value="Helicase_C-like"/>
</dbReference>
<dbReference type="Gene3D" id="3.30.40.10">
    <property type="entry name" value="Zinc/RING finger domain, C3HC4 (zinc finger)"/>
    <property type="match status" value="1"/>
</dbReference>
<evidence type="ECO:0000256" key="4">
    <source>
        <dbReference type="ARBA" id="ARBA00022806"/>
    </source>
</evidence>
<feature type="domain" description="Helicase C-terminal" evidence="10">
    <location>
        <begin position="1114"/>
        <end position="1271"/>
    </location>
</feature>
<comment type="caution">
    <text evidence="11">The sequence shown here is derived from an EMBL/GenBank/DDBJ whole genome shotgun (WGS) entry which is preliminary data.</text>
</comment>
<feature type="compositionally biased region" description="Low complexity" evidence="7">
    <location>
        <begin position="223"/>
        <end position="247"/>
    </location>
</feature>
<gene>
    <name evidence="11" type="ORF">B0H66DRAFT_612312</name>
</gene>
<keyword evidence="6" id="KW-0479">Metal-binding</keyword>
<dbReference type="PROSITE" id="PS51192">
    <property type="entry name" value="HELICASE_ATP_BIND_1"/>
    <property type="match status" value="1"/>
</dbReference>
<dbReference type="InterPro" id="IPR038718">
    <property type="entry name" value="SNF2-like_sf"/>
</dbReference>
<proteinExistence type="inferred from homology"/>
<evidence type="ECO:0000256" key="7">
    <source>
        <dbReference type="SAM" id="MobiDB-lite"/>
    </source>
</evidence>
<dbReference type="Proteomes" id="UP001283341">
    <property type="component" value="Unassembled WGS sequence"/>
</dbReference>
<dbReference type="InterPro" id="IPR049730">
    <property type="entry name" value="SNF2/RAD54-like_C"/>
</dbReference>
<evidence type="ECO:0000256" key="1">
    <source>
        <dbReference type="ARBA" id="ARBA00007025"/>
    </source>
</evidence>
<feature type="region of interest" description="Disordered" evidence="7">
    <location>
        <begin position="1048"/>
        <end position="1071"/>
    </location>
</feature>
<dbReference type="PROSITE" id="PS50089">
    <property type="entry name" value="ZF_RING_2"/>
    <property type="match status" value="1"/>
</dbReference>
<dbReference type="InterPro" id="IPR014001">
    <property type="entry name" value="Helicase_ATP-bd"/>
</dbReference>
<evidence type="ECO:0000256" key="6">
    <source>
        <dbReference type="PROSITE-ProRule" id="PRU00175"/>
    </source>
</evidence>
<evidence type="ECO:0000259" key="10">
    <source>
        <dbReference type="PROSITE" id="PS51194"/>
    </source>
</evidence>
<dbReference type="InterPro" id="IPR001841">
    <property type="entry name" value="Znf_RING"/>
</dbReference>
<dbReference type="CDD" id="cd18008">
    <property type="entry name" value="DEXDc_SHPRH-like"/>
    <property type="match status" value="1"/>
</dbReference>
<feature type="compositionally biased region" description="Polar residues" evidence="7">
    <location>
        <begin position="312"/>
        <end position="330"/>
    </location>
</feature>
<reference evidence="11" key="1">
    <citation type="journal article" date="2023" name="Mol. Phylogenet. Evol.">
        <title>Genome-scale phylogeny and comparative genomics of the fungal order Sordariales.</title>
        <authorList>
            <person name="Hensen N."/>
            <person name="Bonometti L."/>
            <person name="Westerberg I."/>
            <person name="Brannstrom I.O."/>
            <person name="Guillou S."/>
            <person name="Cros-Aarteil S."/>
            <person name="Calhoun S."/>
            <person name="Haridas S."/>
            <person name="Kuo A."/>
            <person name="Mondo S."/>
            <person name="Pangilinan J."/>
            <person name="Riley R."/>
            <person name="LaButti K."/>
            <person name="Andreopoulos B."/>
            <person name="Lipzen A."/>
            <person name="Chen C."/>
            <person name="Yan M."/>
            <person name="Daum C."/>
            <person name="Ng V."/>
            <person name="Clum A."/>
            <person name="Steindorff A."/>
            <person name="Ohm R.A."/>
            <person name="Martin F."/>
            <person name="Silar P."/>
            <person name="Natvig D.O."/>
            <person name="Lalanne C."/>
            <person name="Gautier V."/>
            <person name="Ament-Velasquez S.L."/>
            <person name="Kruys A."/>
            <person name="Hutchinson M.I."/>
            <person name="Powell A.J."/>
            <person name="Barry K."/>
            <person name="Miller A.N."/>
            <person name="Grigoriev I.V."/>
            <person name="Debuchy R."/>
            <person name="Gladieux P."/>
            <person name="Hiltunen Thoren M."/>
            <person name="Johannesson H."/>
        </authorList>
    </citation>
    <scope>NUCLEOTIDE SEQUENCE</scope>
    <source>
        <strain evidence="11">CBS 118394</strain>
    </source>
</reference>